<dbReference type="SUPFAM" id="SSF55658">
    <property type="entry name" value="L9 N-domain-like"/>
    <property type="match status" value="1"/>
</dbReference>
<organism evidence="7">
    <name type="scientific">Cacopsylla melanoneura</name>
    <dbReference type="NCBI Taxonomy" id="428564"/>
    <lineage>
        <taxon>Eukaryota</taxon>
        <taxon>Metazoa</taxon>
        <taxon>Ecdysozoa</taxon>
        <taxon>Arthropoda</taxon>
        <taxon>Hexapoda</taxon>
        <taxon>Insecta</taxon>
        <taxon>Pterygota</taxon>
        <taxon>Neoptera</taxon>
        <taxon>Paraneoptera</taxon>
        <taxon>Hemiptera</taxon>
        <taxon>Sternorrhyncha</taxon>
        <taxon>Psylloidea</taxon>
        <taxon>Psyllidae</taxon>
        <taxon>Psyllinae</taxon>
        <taxon>Cacopsylla</taxon>
    </lineage>
</organism>
<proteinExistence type="inferred from homology"/>
<dbReference type="InterPro" id="IPR020070">
    <property type="entry name" value="Ribosomal_bL9_N"/>
</dbReference>
<dbReference type="EMBL" id="HBUF01291124">
    <property type="protein sequence ID" value="CAG6689250.1"/>
    <property type="molecule type" value="Transcribed_RNA"/>
</dbReference>
<sequence length="279" mass="31854">MFPSSRIPLLGGLSKMSSCLMANVVHSPSILNSRSTYVLERARPLPKIYPRQRKRPLMNRSTYVFNVVQTPHDKFMRQKDLQVILVQYVEGLGKAGDVVTVNPNYAYNNLLLPKLAIYASPENMANASLYRKSAAEETYSSKTSKTLMRLLPYHTIPVVLNQDNEWTIEPWHVKASARKIGIHVLDEASIQIPGPPIRGPDQTLHGKDFIAIFKVNKKEEIKMRCKIFIWATKPAERNSIENQFWCFKGEPVHPEEKEDLELLPIQQLNPDKIIIPTVI</sequence>
<dbReference type="EMBL" id="HBUF01291122">
    <property type="protein sequence ID" value="CAG6689248.1"/>
    <property type="molecule type" value="Transcribed_RNA"/>
</dbReference>
<evidence type="ECO:0000256" key="4">
    <source>
        <dbReference type="ARBA" id="ARBA00035194"/>
    </source>
</evidence>
<dbReference type="EMBL" id="HBUF01623320">
    <property type="protein sequence ID" value="CAG6781511.1"/>
    <property type="molecule type" value="Transcribed_RNA"/>
</dbReference>
<dbReference type="InterPro" id="IPR009027">
    <property type="entry name" value="Ribosomal_bL9/RNase_H1_N"/>
</dbReference>
<dbReference type="EMBL" id="HBUF01623318">
    <property type="protein sequence ID" value="CAG6781509.1"/>
    <property type="molecule type" value="Transcribed_RNA"/>
</dbReference>
<name>A0A8D8TMB2_9HEMI</name>
<evidence type="ECO:0000256" key="3">
    <source>
        <dbReference type="ARBA" id="ARBA00023274"/>
    </source>
</evidence>
<feature type="domain" description="Ribosomal protein L9" evidence="6">
    <location>
        <begin position="82"/>
        <end position="125"/>
    </location>
</feature>
<dbReference type="GO" id="GO:0005840">
    <property type="term" value="C:ribosome"/>
    <property type="evidence" value="ECO:0007669"/>
    <property type="project" value="UniProtKB-KW"/>
</dbReference>
<comment type="similarity">
    <text evidence="1">Belongs to the bacterial ribosomal protein bL9 family.</text>
</comment>
<dbReference type="InterPro" id="IPR000244">
    <property type="entry name" value="Ribosomal_bL9"/>
</dbReference>
<dbReference type="GO" id="GO:1990904">
    <property type="term" value="C:ribonucleoprotein complex"/>
    <property type="evidence" value="ECO:0007669"/>
    <property type="project" value="UniProtKB-KW"/>
</dbReference>
<dbReference type="EMBL" id="HBUF01623319">
    <property type="protein sequence ID" value="CAG6781510.1"/>
    <property type="molecule type" value="Transcribed_RNA"/>
</dbReference>
<dbReference type="PANTHER" id="PTHR21368">
    <property type="entry name" value="50S RIBOSOMAL PROTEIN L9"/>
    <property type="match status" value="1"/>
</dbReference>
<dbReference type="EMBL" id="HBUF01358397">
    <property type="protein sequence ID" value="CAG6719166.1"/>
    <property type="molecule type" value="Transcribed_RNA"/>
</dbReference>
<dbReference type="EMBL" id="HBUF01132326">
    <property type="protein sequence ID" value="CAG6644477.1"/>
    <property type="molecule type" value="Transcribed_RNA"/>
</dbReference>
<evidence type="ECO:0000256" key="5">
    <source>
        <dbReference type="ARBA" id="ARBA00035381"/>
    </source>
</evidence>
<evidence type="ECO:0000256" key="1">
    <source>
        <dbReference type="ARBA" id="ARBA00010605"/>
    </source>
</evidence>
<dbReference type="Pfam" id="PF01281">
    <property type="entry name" value="Ribosomal_L9_N"/>
    <property type="match status" value="1"/>
</dbReference>
<dbReference type="AlphaFoldDB" id="A0A8D8TMB2"/>
<evidence type="ECO:0000259" key="6">
    <source>
        <dbReference type="Pfam" id="PF01281"/>
    </source>
</evidence>
<accession>A0A8D8TMB2</accession>
<evidence type="ECO:0000256" key="2">
    <source>
        <dbReference type="ARBA" id="ARBA00022980"/>
    </source>
</evidence>
<dbReference type="GO" id="GO:0003735">
    <property type="term" value="F:structural constituent of ribosome"/>
    <property type="evidence" value="ECO:0007669"/>
    <property type="project" value="InterPro"/>
</dbReference>
<keyword evidence="3" id="KW-0687">Ribonucleoprotein</keyword>
<dbReference type="EMBL" id="HBUF01291123">
    <property type="protein sequence ID" value="CAG6689249.1"/>
    <property type="molecule type" value="Transcribed_RNA"/>
</dbReference>
<keyword evidence="2 7" id="KW-0689">Ribosomal protein</keyword>
<evidence type="ECO:0000313" key="7">
    <source>
        <dbReference type="EMBL" id="CAG6689249.1"/>
    </source>
</evidence>
<dbReference type="GO" id="GO:0006412">
    <property type="term" value="P:translation"/>
    <property type="evidence" value="ECO:0007669"/>
    <property type="project" value="InterPro"/>
</dbReference>
<dbReference type="InterPro" id="IPR036935">
    <property type="entry name" value="Ribosomal_bL9_N_sf"/>
</dbReference>
<dbReference type="EMBL" id="HBUF01132325">
    <property type="protein sequence ID" value="CAG6644476.1"/>
    <property type="molecule type" value="Transcribed_RNA"/>
</dbReference>
<dbReference type="EMBL" id="HBUF01132327">
    <property type="protein sequence ID" value="CAG6644478.1"/>
    <property type="molecule type" value="Transcribed_RNA"/>
</dbReference>
<dbReference type="Gene3D" id="3.40.5.10">
    <property type="entry name" value="Ribosomal protein L9, N-terminal domain"/>
    <property type="match status" value="1"/>
</dbReference>
<protein>
    <recommendedName>
        <fullName evidence="4">Large ribosomal subunit protein bL9m</fullName>
    </recommendedName>
    <alternativeName>
        <fullName evidence="5">39S ribosomal protein L9, mitochondrial</fullName>
    </alternativeName>
</protein>
<reference evidence="7" key="1">
    <citation type="submission" date="2021-05" db="EMBL/GenBank/DDBJ databases">
        <authorList>
            <person name="Alioto T."/>
            <person name="Alioto T."/>
            <person name="Gomez Garrido J."/>
        </authorList>
    </citation>
    <scope>NUCLEOTIDE SEQUENCE</scope>
</reference>